<evidence type="ECO:0008006" key="4">
    <source>
        <dbReference type="Google" id="ProtNLM"/>
    </source>
</evidence>
<dbReference type="Gene3D" id="3.20.20.140">
    <property type="entry name" value="Metal-dependent hydrolases"/>
    <property type="match status" value="1"/>
</dbReference>
<dbReference type="Pfam" id="PF02126">
    <property type="entry name" value="PTE"/>
    <property type="match status" value="1"/>
</dbReference>
<evidence type="ECO:0000313" key="3">
    <source>
        <dbReference type="EMBL" id="SVC03061.1"/>
    </source>
</evidence>
<dbReference type="PROSITE" id="PS51347">
    <property type="entry name" value="PHOSPHOTRIESTERASE_2"/>
    <property type="match status" value="1"/>
</dbReference>
<dbReference type="PANTHER" id="PTHR10819:SF3">
    <property type="entry name" value="PHOSPHOTRIESTERASE-RELATED PROTEIN"/>
    <property type="match status" value="1"/>
</dbReference>
<dbReference type="GO" id="GO:0008270">
    <property type="term" value="F:zinc ion binding"/>
    <property type="evidence" value="ECO:0007669"/>
    <property type="project" value="InterPro"/>
</dbReference>
<dbReference type="InterPro" id="IPR032466">
    <property type="entry name" value="Metal_Hydrolase"/>
</dbReference>
<dbReference type="PANTHER" id="PTHR10819">
    <property type="entry name" value="PHOSPHOTRIESTERASE-RELATED"/>
    <property type="match status" value="1"/>
</dbReference>
<dbReference type="SUPFAM" id="SSF51556">
    <property type="entry name" value="Metallo-dependent hydrolases"/>
    <property type="match status" value="1"/>
</dbReference>
<sequence>MATVTTMNGQVRGEDLGVVDYHEHLAFDAPQWLLEADGDFQLNDPEKSAAELKTWIRAGGRTIIDMTAIDFGRNIAKVQRVGELVPEVHIVVITGYNKPYFCYPSVFETSEKDLVAACVKDITVGIDGTGVKAGIVKGGSGYNTMNEQDQMLLRVAAKVHLETGVPIITHTEGGTMGFEQVEYLESHGVKPERICLSHMDRNPDYWEHRRITQTGAYLGYDCPGKT</sequence>
<proteinExistence type="predicted"/>
<reference evidence="3" key="1">
    <citation type="submission" date="2018-05" db="EMBL/GenBank/DDBJ databases">
        <authorList>
            <person name="Lanie J.A."/>
            <person name="Ng W.-L."/>
            <person name="Kazmierczak K.M."/>
            <person name="Andrzejewski T.M."/>
            <person name="Davidsen T.M."/>
            <person name="Wayne K.J."/>
            <person name="Tettelin H."/>
            <person name="Glass J.I."/>
            <person name="Rusch D."/>
            <person name="Podicherti R."/>
            <person name="Tsui H.-C.T."/>
            <person name="Winkler M.E."/>
        </authorList>
    </citation>
    <scope>NUCLEOTIDE SEQUENCE</scope>
</reference>
<evidence type="ECO:0000256" key="2">
    <source>
        <dbReference type="ARBA" id="ARBA00022801"/>
    </source>
</evidence>
<feature type="non-terminal residue" evidence="3">
    <location>
        <position position="226"/>
    </location>
</feature>
<dbReference type="AlphaFoldDB" id="A0A382IWX0"/>
<dbReference type="GO" id="GO:0016787">
    <property type="term" value="F:hydrolase activity"/>
    <property type="evidence" value="ECO:0007669"/>
    <property type="project" value="UniProtKB-KW"/>
</dbReference>
<organism evidence="3">
    <name type="scientific">marine metagenome</name>
    <dbReference type="NCBI Taxonomy" id="408172"/>
    <lineage>
        <taxon>unclassified sequences</taxon>
        <taxon>metagenomes</taxon>
        <taxon>ecological metagenomes</taxon>
    </lineage>
</organism>
<gene>
    <name evidence="3" type="ORF">METZ01_LOCUS255915</name>
</gene>
<evidence type="ECO:0000256" key="1">
    <source>
        <dbReference type="ARBA" id="ARBA00022723"/>
    </source>
</evidence>
<accession>A0A382IWX0</accession>
<keyword evidence="2" id="KW-0378">Hydrolase</keyword>
<dbReference type="InterPro" id="IPR001559">
    <property type="entry name" value="Phosphotriesterase"/>
</dbReference>
<protein>
    <recommendedName>
        <fullName evidence="4">Phosphotriesterase-related protein</fullName>
    </recommendedName>
</protein>
<keyword evidence="1" id="KW-0479">Metal-binding</keyword>
<dbReference type="EMBL" id="UINC01069577">
    <property type="protein sequence ID" value="SVC03061.1"/>
    <property type="molecule type" value="Genomic_DNA"/>
</dbReference>
<name>A0A382IWX0_9ZZZZ</name>